<organism evidence="2 3">
    <name type="scientific">Zosterops borbonicus</name>
    <dbReference type="NCBI Taxonomy" id="364589"/>
    <lineage>
        <taxon>Eukaryota</taxon>
        <taxon>Metazoa</taxon>
        <taxon>Chordata</taxon>
        <taxon>Craniata</taxon>
        <taxon>Vertebrata</taxon>
        <taxon>Euteleostomi</taxon>
        <taxon>Archelosauria</taxon>
        <taxon>Archosauria</taxon>
        <taxon>Dinosauria</taxon>
        <taxon>Saurischia</taxon>
        <taxon>Theropoda</taxon>
        <taxon>Coelurosauria</taxon>
        <taxon>Aves</taxon>
        <taxon>Neognathae</taxon>
        <taxon>Neoaves</taxon>
        <taxon>Telluraves</taxon>
        <taxon>Australaves</taxon>
        <taxon>Passeriformes</taxon>
        <taxon>Sylvioidea</taxon>
        <taxon>Zosteropidae</taxon>
        <taxon>Zosterops</taxon>
    </lineage>
</organism>
<comment type="caution">
    <text evidence="2">The sequence shown here is derived from an EMBL/GenBank/DDBJ whole genome shotgun (WGS) entry which is preliminary data.</text>
</comment>
<dbReference type="Proteomes" id="UP000796761">
    <property type="component" value="Unassembled WGS sequence"/>
</dbReference>
<evidence type="ECO:0000313" key="2">
    <source>
        <dbReference type="EMBL" id="TRZ19412.1"/>
    </source>
</evidence>
<proteinExistence type="predicted"/>
<evidence type="ECO:0000256" key="1">
    <source>
        <dbReference type="SAM" id="MobiDB-lite"/>
    </source>
</evidence>
<sequence>LYHMLQKRILFCDGMTNRMMLRKLLKRNATEKEAAGKSPLQNNAPKAAFDHSVPQ</sequence>
<protein>
    <submittedName>
        <fullName evidence="2">Uncharacterized protein</fullName>
    </submittedName>
</protein>
<feature type="non-terminal residue" evidence="2">
    <location>
        <position position="55"/>
    </location>
</feature>
<gene>
    <name evidence="2" type="ORF">HGM15179_007740</name>
</gene>
<feature type="region of interest" description="Disordered" evidence="1">
    <location>
        <begin position="29"/>
        <end position="55"/>
    </location>
</feature>
<reference evidence="2" key="1">
    <citation type="submission" date="2019-04" db="EMBL/GenBank/DDBJ databases">
        <title>Genome assembly of Zosterops borbonicus 15179.</title>
        <authorList>
            <person name="Leroy T."/>
            <person name="Anselmetti Y."/>
            <person name="Tilak M.-K."/>
            <person name="Nabholz B."/>
        </authorList>
    </citation>
    <scope>NUCLEOTIDE SEQUENCE</scope>
    <source>
        <strain evidence="2">HGM_15179</strain>
        <tissue evidence="2">Muscle</tissue>
    </source>
</reference>
<evidence type="ECO:0000313" key="3">
    <source>
        <dbReference type="Proteomes" id="UP000796761"/>
    </source>
</evidence>
<keyword evidence="3" id="KW-1185">Reference proteome</keyword>
<accession>A0A8K1LMM7</accession>
<feature type="non-terminal residue" evidence="2">
    <location>
        <position position="1"/>
    </location>
</feature>
<dbReference type="AlphaFoldDB" id="A0A8K1LMM7"/>
<name>A0A8K1LMM7_9PASS</name>
<dbReference type="EMBL" id="SWJQ01000186">
    <property type="protein sequence ID" value="TRZ19412.1"/>
    <property type="molecule type" value="Genomic_DNA"/>
</dbReference>